<dbReference type="InterPro" id="IPR051910">
    <property type="entry name" value="ComF/GntX_DNA_util-trans"/>
</dbReference>
<dbReference type="InParanoid" id="D6TJB5"/>
<dbReference type="RefSeq" id="WP_007906176.1">
    <property type="nucleotide sequence ID" value="NZ_ADVG01000001.1"/>
</dbReference>
<dbReference type="PANTHER" id="PTHR47505">
    <property type="entry name" value="DNA UTILIZATION PROTEIN YHGH"/>
    <property type="match status" value="1"/>
</dbReference>
<reference evidence="1 2" key="1">
    <citation type="journal article" date="2011" name="Stand. Genomic Sci.">
        <title>Non-contiguous finished genome sequence and contextual data of the filamentous soil bacterium Ktedonobacter racemifer type strain (SOSP1-21).</title>
        <authorList>
            <person name="Chang Y.J."/>
            <person name="Land M."/>
            <person name="Hauser L."/>
            <person name="Chertkov O."/>
            <person name="Del Rio T.G."/>
            <person name="Nolan M."/>
            <person name="Copeland A."/>
            <person name="Tice H."/>
            <person name="Cheng J.F."/>
            <person name="Lucas S."/>
            <person name="Han C."/>
            <person name="Goodwin L."/>
            <person name="Pitluck S."/>
            <person name="Ivanova N."/>
            <person name="Ovchinikova G."/>
            <person name="Pati A."/>
            <person name="Chen A."/>
            <person name="Palaniappan K."/>
            <person name="Mavromatis K."/>
            <person name="Liolios K."/>
            <person name="Brettin T."/>
            <person name="Fiebig A."/>
            <person name="Rohde M."/>
            <person name="Abt B."/>
            <person name="Goker M."/>
            <person name="Detter J.C."/>
            <person name="Woyke T."/>
            <person name="Bristow J."/>
            <person name="Eisen J.A."/>
            <person name="Markowitz V."/>
            <person name="Hugenholtz P."/>
            <person name="Kyrpides N.C."/>
            <person name="Klenk H.P."/>
            <person name="Lapidus A."/>
        </authorList>
    </citation>
    <scope>NUCLEOTIDE SEQUENCE [LARGE SCALE GENOMIC DNA]</scope>
    <source>
        <strain evidence="2">DSM 44963</strain>
    </source>
</reference>
<dbReference type="AlphaFoldDB" id="D6TJB5"/>
<name>D6TJB5_KTERA</name>
<dbReference type="OrthoDB" id="9779910at2"/>
<comment type="caution">
    <text evidence="1">The sequence shown here is derived from an EMBL/GenBank/DDBJ whole genome shotgun (WGS) entry which is preliminary data.</text>
</comment>
<proteinExistence type="predicted"/>
<evidence type="ECO:0008006" key="3">
    <source>
        <dbReference type="Google" id="ProtNLM"/>
    </source>
</evidence>
<dbReference type="EMBL" id="ADVG01000001">
    <property type="protein sequence ID" value="EFH89522.1"/>
    <property type="molecule type" value="Genomic_DNA"/>
</dbReference>
<dbReference type="Proteomes" id="UP000004508">
    <property type="component" value="Unassembled WGS sequence"/>
</dbReference>
<sequence>MPAPFSYASPLLATLKTLGREGLDVLFPPRCASCQRRGHVLCPRCQARLQAQALPTHPPCPLCTQRGGPNACLLYPPRGHMHDIYAFGPYADPLRACIKTLKYDGETRLAERLGTLQKTERESPCDLSLSFTHNLQSYRMER</sequence>
<keyword evidence="2" id="KW-1185">Reference proteome</keyword>
<evidence type="ECO:0000313" key="2">
    <source>
        <dbReference type="Proteomes" id="UP000004508"/>
    </source>
</evidence>
<gene>
    <name evidence="1" type="ORF">Krac_11086</name>
</gene>
<dbReference type="STRING" id="485913.Krac_11086"/>
<evidence type="ECO:0000313" key="1">
    <source>
        <dbReference type="EMBL" id="EFH89522.1"/>
    </source>
</evidence>
<accession>D6TJB5</accession>
<protein>
    <recommendedName>
        <fullName evidence="3">Double zinc ribbon domain-containing protein</fullName>
    </recommendedName>
</protein>
<organism evidence="1 2">
    <name type="scientific">Ktedonobacter racemifer DSM 44963</name>
    <dbReference type="NCBI Taxonomy" id="485913"/>
    <lineage>
        <taxon>Bacteria</taxon>
        <taxon>Bacillati</taxon>
        <taxon>Chloroflexota</taxon>
        <taxon>Ktedonobacteria</taxon>
        <taxon>Ktedonobacterales</taxon>
        <taxon>Ktedonobacteraceae</taxon>
        <taxon>Ktedonobacter</taxon>
    </lineage>
</organism>
<dbReference type="PANTHER" id="PTHR47505:SF1">
    <property type="entry name" value="DNA UTILIZATION PROTEIN YHGH"/>
    <property type="match status" value="1"/>
</dbReference>